<keyword evidence="2" id="KW-1185">Reference proteome</keyword>
<reference evidence="1 2" key="1">
    <citation type="submission" date="2015-10" db="EMBL/GenBank/DDBJ databases">
        <title>Draft genome sequence of Novosphingobium fuchskuhlense DSM 25065 isolated from a surface water sample of the southwest basin of Lake Grosse Fuchskuhle.</title>
        <authorList>
            <person name="Ruckert C."/>
            <person name="Winkler A."/>
            <person name="Glaeser J."/>
            <person name="Grossart H.-P."/>
            <person name="Kalinowski J."/>
            <person name="Glaeser S."/>
        </authorList>
    </citation>
    <scope>NUCLEOTIDE SEQUENCE [LARGE SCALE GENOMIC DNA]</scope>
    <source>
        <strain evidence="1 2">FNE08-7</strain>
    </source>
</reference>
<sequence>MGDVFAQLVTQEHTPRSIAFGLMPGEMDDLDSSAIKPAHITDLECGNFAYAHSAKDAECQCQFIPLAVAAGFRNAQDTLRFVLA</sequence>
<accession>A0A124JVC0</accession>
<evidence type="ECO:0000313" key="1">
    <source>
        <dbReference type="EMBL" id="KUR72122.1"/>
    </source>
</evidence>
<proteinExistence type="predicted"/>
<organism evidence="1 2">
    <name type="scientific">Novosphingobium fuchskuhlense</name>
    <dbReference type="NCBI Taxonomy" id="1117702"/>
    <lineage>
        <taxon>Bacteria</taxon>
        <taxon>Pseudomonadati</taxon>
        <taxon>Pseudomonadota</taxon>
        <taxon>Alphaproteobacteria</taxon>
        <taxon>Sphingomonadales</taxon>
        <taxon>Sphingomonadaceae</taxon>
        <taxon>Novosphingobium</taxon>
    </lineage>
</organism>
<name>A0A124JVC0_9SPHN</name>
<dbReference type="AlphaFoldDB" id="A0A124JVC0"/>
<evidence type="ECO:0000313" key="2">
    <source>
        <dbReference type="Proteomes" id="UP000058012"/>
    </source>
</evidence>
<protein>
    <submittedName>
        <fullName evidence="1">Uncharacterized protein</fullName>
    </submittedName>
</protein>
<comment type="caution">
    <text evidence="1">The sequence shown here is derived from an EMBL/GenBank/DDBJ whole genome shotgun (WGS) entry which is preliminary data.</text>
</comment>
<gene>
    <name evidence="1" type="ORF">AQZ52_02100</name>
</gene>
<dbReference type="EMBL" id="LLZS01000003">
    <property type="protein sequence ID" value="KUR72122.1"/>
    <property type="molecule type" value="Genomic_DNA"/>
</dbReference>
<dbReference type="Proteomes" id="UP000058012">
    <property type="component" value="Unassembled WGS sequence"/>
</dbReference>